<dbReference type="PROSITE" id="PS00607">
    <property type="entry name" value="PDEASE_II"/>
    <property type="match status" value="1"/>
</dbReference>
<keyword evidence="5" id="KW-0732">Signal</keyword>
<evidence type="ECO:0000256" key="3">
    <source>
        <dbReference type="ARBA" id="ARBA00025762"/>
    </source>
</evidence>
<dbReference type="SUPFAM" id="SSF56281">
    <property type="entry name" value="Metallo-hydrolase/oxidoreductase"/>
    <property type="match status" value="1"/>
</dbReference>
<comment type="similarity">
    <text evidence="3 4">Belongs to the cyclic nucleotide phosphodiesterase class-II family.</text>
</comment>
<reference evidence="7" key="1">
    <citation type="journal article" date="2019" name="Int. J. Syst. Evol. Microbiol.">
        <title>The Global Catalogue of Microorganisms (GCM) 10K type strain sequencing project: providing services to taxonomists for standard genome sequencing and annotation.</title>
        <authorList>
            <consortium name="The Broad Institute Genomics Platform"/>
            <consortium name="The Broad Institute Genome Sequencing Center for Infectious Disease"/>
            <person name="Wu L."/>
            <person name="Ma J."/>
        </authorList>
    </citation>
    <scope>NUCLEOTIDE SEQUENCE [LARGE SCALE GENOMIC DNA]</scope>
    <source>
        <strain evidence="7">KCTC 23299</strain>
    </source>
</reference>
<dbReference type="EMBL" id="JBHUOZ010000001">
    <property type="protein sequence ID" value="MFD2919384.1"/>
    <property type="molecule type" value="Genomic_DNA"/>
</dbReference>
<keyword evidence="2 4" id="KW-0114">cAMP</keyword>
<dbReference type="PIRSF" id="PIRSF000962">
    <property type="entry name" value="Cyc_nuc_PDEase"/>
    <property type="match status" value="1"/>
</dbReference>
<gene>
    <name evidence="6" type="ORF">ACFS6H_06700</name>
</gene>
<dbReference type="InterPro" id="IPR036866">
    <property type="entry name" value="RibonucZ/Hydroxyglut_hydro"/>
</dbReference>
<dbReference type="InterPro" id="IPR000396">
    <property type="entry name" value="Pdiesterase2"/>
</dbReference>
<dbReference type="Pfam" id="PF02112">
    <property type="entry name" value="PDEase_II"/>
    <property type="match status" value="1"/>
</dbReference>
<dbReference type="CDD" id="cd07735">
    <property type="entry name" value="class_II_PDE_MBL-fold"/>
    <property type="match status" value="1"/>
</dbReference>
<organism evidence="6 7">
    <name type="scientific">Terrimonas rubra</name>
    <dbReference type="NCBI Taxonomy" id="1035890"/>
    <lineage>
        <taxon>Bacteria</taxon>
        <taxon>Pseudomonadati</taxon>
        <taxon>Bacteroidota</taxon>
        <taxon>Chitinophagia</taxon>
        <taxon>Chitinophagales</taxon>
        <taxon>Chitinophagaceae</taxon>
        <taxon>Terrimonas</taxon>
    </lineage>
</organism>
<evidence type="ECO:0000256" key="4">
    <source>
        <dbReference type="PIRNR" id="PIRNR000962"/>
    </source>
</evidence>
<sequence>MILIRRWVLLTVLSLHAHFLLAQTAFTVIPLGTKGGSDESNLSAYLVAPKGQQNFLCLDAGTVYYGLQKAVANKQIAGSNTAAVLKNNIKGYFISHGHLDHVAGLIINSPEDTAKPIYALPEVIKVLREKYFTWDSWANFTNEGEPPLLKKYSYKRLDSINEIDIEGTDMQLKAFELSHVNPQKSTAALIRHKEQYILYLGDTGADRVEQSDKLYQLWQNIAPLIDQRKLKGILIEVSFPDSQPENLLFGHLTPQLLMQELTVLSKMCKRNNALKDLPVVITHMKPKSNNEQVIKKELQQQNKPGVKLIYPQQGKALQF</sequence>
<dbReference type="InterPro" id="IPR024225">
    <property type="entry name" value="cAMP-PdiesteraseII_CS"/>
</dbReference>
<feature type="signal peptide" evidence="5">
    <location>
        <begin position="1"/>
        <end position="22"/>
    </location>
</feature>
<keyword evidence="1 4" id="KW-0378">Hydrolase</keyword>
<dbReference type="Proteomes" id="UP001597511">
    <property type="component" value="Unassembled WGS sequence"/>
</dbReference>
<keyword evidence="7" id="KW-1185">Reference proteome</keyword>
<dbReference type="PRINTS" id="PR00388">
    <property type="entry name" value="PDIESTERASE2"/>
</dbReference>
<dbReference type="PANTHER" id="PTHR28283:SF1">
    <property type="entry name" value="3',5'-CYCLIC-NUCLEOTIDE PHOSPHODIESTERASE 1"/>
    <property type="match status" value="1"/>
</dbReference>
<feature type="chain" id="PRO_5047345199" evidence="5">
    <location>
        <begin position="23"/>
        <end position="319"/>
    </location>
</feature>
<name>A0ABW6A248_9BACT</name>
<proteinExistence type="inferred from homology"/>
<evidence type="ECO:0000313" key="7">
    <source>
        <dbReference type="Proteomes" id="UP001597511"/>
    </source>
</evidence>
<dbReference type="RefSeq" id="WP_386096519.1">
    <property type="nucleotide sequence ID" value="NZ_JBHUOZ010000001.1"/>
</dbReference>
<evidence type="ECO:0000256" key="2">
    <source>
        <dbReference type="ARBA" id="ARBA00023149"/>
    </source>
</evidence>
<evidence type="ECO:0000256" key="5">
    <source>
        <dbReference type="SAM" id="SignalP"/>
    </source>
</evidence>
<comment type="caution">
    <text evidence="6">The sequence shown here is derived from an EMBL/GenBank/DDBJ whole genome shotgun (WGS) entry which is preliminary data.</text>
</comment>
<evidence type="ECO:0000313" key="6">
    <source>
        <dbReference type="EMBL" id="MFD2919384.1"/>
    </source>
</evidence>
<dbReference type="Gene3D" id="3.60.15.10">
    <property type="entry name" value="Ribonuclease Z/Hydroxyacylglutathione hydrolase-like"/>
    <property type="match status" value="1"/>
</dbReference>
<accession>A0ABW6A248</accession>
<protein>
    <submittedName>
        <fullName evidence="6">MBL fold metallo-hydrolase</fullName>
    </submittedName>
</protein>
<evidence type="ECO:0000256" key="1">
    <source>
        <dbReference type="ARBA" id="ARBA00022801"/>
    </source>
</evidence>
<dbReference type="PANTHER" id="PTHR28283">
    <property type="entry name" value="3',5'-CYCLIC-NUCLEOTIDE PHOSPHODIESTERASE 1"/>
    <property type="match status" value="1"/>
</dbReference>